<dbReference type="EMBL" id="MHJL01000028">
    <property type="protein sequence ID" value="OGY67238.1"/>
    <property type="molecule type" value="Genomic_DNA"/>
</dbReference>
<dbReference type="AlphaFoldDB" id="A0A1G1ZR99"/>
<dbReference type="STRING" id="1798409.A3I24_02340"/>
<dbReference type="Pfam" id="PF04977">
    <property type="entry name" value="DivIC"/>
    <property type="match status" value="1"/>
</dbReference>
<protein>
    <submittedName>
        <fullName evidence="1">Uncharacterized protein</fullName>
    </submittedName>
</protein>
<sequence>MARRVFSLILLVFIGLLSVQLYRLFFQYRGVGSSLSETEEELAALNTENEKLKADMSYFGNAENLAKEAKSKFDYKRPGEKMMIIVPQR</sequence>
<proteinExistence type="predicted"/>
<dbReference type="InterPro" id="IPR007060">
    <property type="entry name" value="FtsL/DivIC"/>
</dbReference>
<accession>A0A1G1ZR99</accession>
<organism evidence="1 2">
    <name type="scientific">Candidatus Harrisonbacteria bacterium RIFCSPLOWO2_02_FULL_41_13b</name>
    <dbReference type="NCBI Taxonomy" id="1798409"/>
    <lineage>
        <taxon>Bacteria</taxon>
        <taxon>Candidatus Harrisoniibacteriota</taxon>
    </lineage>
</organism>
<evidence type="ECO:0000313" key="2">
    <source>
        <dbReference type="Proteomes" id="UP000177690"/>
    </source>
</evidence>
<gene>
    <name evidence="1" type="ORF">A3I24_02340</name>
</gene>
<name>A0A1G1ZR99_9BACT</name>
<evidence type="ECO:0000313" key="1">
    <source>
        <dbReference type="EMBL" id="OGY67238.1"/>
    </source>
</evidence>
<dbReference type="Proteomes" id="UP000177690">
    <property type="component" value="Unassembled WGS sequence"/>
</dbReference>
<comment type="caution">
    <text evidence="1">The sequence shown here is derived from an EMBL/GenBank/DDBJ whole genome shotgun (WGS) entry which is preliminary data.</text>
</comment>
<reference evidence="1 2" key="1">
    <citation type="journal article" date="2016" name="Nat. Commun.">
        <title>Thousands of microbial genomes shed light on interconnected biogeochemical processes in an aquifer system.</title>
        <authorList>
            <person name="Anantharaman K."/>
            <person name="Brown C.T."/>
            <person name="Hug L.A."/>
            <person name="Sharon I."/>
            <person name="Castelle C.J."/>
            <person name="Probst A.J."/>
            <person name="Thomas B.C."/>
            <person name="Singh A."/>
            <person name="Wilkins M.J."/>
            <person name="Karaoz U."/>
            <person name="Brodie E.L."/>
            <person name="Williams K.H."/>
            <person name="Hubbard S.S."/>
            <person name="Banfield J.F."/>
        </authorList>
    </citation>
    <scope>NUCLEOTIDE SEQUENCE [LARGE SCALE GENOMIC DNA]</scope>
</reference>